<evidence type="ECO:0000313" key="4">
    <source>
        <dbReference type="Proteomes" id="UP001500449"/>
    </source>
</evidence>
<dbReference type="InterPro" id="IPR036812">
    <property type="entry name" value="NAD(P)_OxRdtase_dom_sf"/>
</dbReference>
<gene>
    <name evidence="3" type="ORF">GCM10009836_50530</name>
</gene>
<keyword evidence="1" id="KW-0560">Oxidoreductase</keyword>
<sequence length="338" mass="36630">MTAQTPTDRTGDAPVDHVGFGGGTMISAGYGAVAEDDARGALDAAFAAGVRFYDTAHFYGSGRSESLVGEMLHERRDRITLCTKGGVRYTDPSDMRTLVCDSSYDGLRAFMEESLTRLRTDHVDIYLLHQFDPALTPEQQMENLARLREDGLVKEVGFCNFGAEASRRALATGIPGVVEYSYSLLDQRYVTELSDAGRRGGRRITYGSYVHGLLSQDFEPDHDFGPDDWRGRSRTIGQSGTSGNIFFAGDAFAANVRIAKRLKVIADELGLSPAAFVLALTVREPHSDIALMGVRSAQELTDGLAGLSVPLSDDVLARVAEILADADRPTENRLGLPS</sequence>
<name>A0ABN2NDC2_9PSEU</name>
<keyword evidence="4" id="KW-1185">Reference proteome</keyword>
<feature type="domain" description="NADP-dependent oxidoreductase" evidence="2">
    <location>
        <begin position="23"/>
        <end position="323"/>
    </location>
</feature>
<dbReference type="PANTHER" id="PTHR43364:SF4">
    <property type="entry name" value="NAD(P)-LINKED OXIDOREDUCTASE SUPERFAMILY PROTEIN"/>
    <property type="match status" value="1"/>
</dbReference>
<evidence type="ECO:0000256" key="1">
    <source>
        <dbReference type="ARBA" id="ARBA00023002"/>
    </source>
</evidence>
<dbReference type="RefSeq" id="WP_344421958.1">
    <property type="nucleotide sequence ID" value="NZ_BAAAQK010000019.1"/>
</dbReference>
<proteinExistence type="predicted"/>
<evidence type="ECO:0000313" key="3">
    <source>
        <dbReference type="EMBL" id="GAA1864107.1"/>
    </source>
</evidence>
<organism evidence="3 4">
    <name type="scientific">Pseudonocardia ailaonensis</name>
    <dbReference type="NCBI Taxonomy" id="367279"/>
    <lineage>
        <taxon>Bacteria</taxon>
        <taxon>Bacillati</taxon>
        <taxon>Actinomycetota</taxon>
        <taxon>Actinomycetes</taxon>
        <taxon>Pseudonocardiales</taxon>
        <taxon>Pseudonocardiaceae</taxon>
        <taxon>Pseudonocardia</taxon>
    </lineage>
</organism>
<dbReference type="SUPFAM" id="SSF51430">
    <property type="entry name" value="NAD(P)-linked oxidoreductase"/>
    <property type="match status" value="1"/>
</dbReference>
<dbReference type="PANTHER" id="PTHR43364">
    <property type="entry name" value="NADH-SPECIFIC METHYLGLYOXAL REDUCTASE-RELATED"/>
    <property type="match status" value="1"/>
</dbReference>
<accession>A0ABN2NDC2</accession>
<reference evidence="3 4" key="1">
    <citation type="journal article" date="2019" name="Int. J. Syst. Evol. Microbiol.">
        <title>The Global Catalogue of Microorganisms (GCM) 10K type strain sequencing project: providing services to taxonomists for standard genome sequencing and annotation.</title>
        <authorList>
            <consortium name="The Broad Institute Genomics Platform"/>
            <consortium name="The Broad Institute Genome Sequencing Center for Infectious Disease"/>
            <person name="Wu L."/>
            <person name="Ma J."/>
        </authorList>
    </citation>
    <scope>NUCLEOTIDE SEQUENCE [LARGE SCALE GENOMIC DNA]</scope>
    <source>
        <strain evidence="3 4">JCM 16009</strain>
    </source>
</reference>
<dbReference type="Pfam" id="PF00248">
    <property type="entry name" value="Aldo_ket_red"/>
    <property type="match status" value="1"/>
</dbReference>
<evidence type="ECO:0000259" key="2">
    <source>
        <dbReference type="Pfam" id="PF00248"/>
    </source>
</evidence>
<protein>
    <submittedName>
        <fullName evidence="3">Aldo/keto reductase</fullName>
    </submittedName>
</protein>
<dbReference type="Gene3D" id="3.20.20.100">
    <property type="entry name" value="NADP-dependent oxidoreductase domain"/>
    <property type="match status" value="1"/>
</dbReference>
<dbReference type="EMBL" id="BAAAQK010000019">
    <property type="protein sequence ID" value="GAA1864107.1"/>
    <property type="molecule type" value="Genomic_DNA"/>
</dbReference>
<dbReference type="Proteomes" id="UP001500449">
    <property type="component" value="Unassembled WGS sequence"/>
</dbReference>
<dbReference type="InterPro" id="IPR050523">
    <property type="entry name" value="AKR_Detox_Biosynth"/>
</dbReference>
<comment type="caution">
    <text evidence="3">The sequence shown here is derived from an EMBL/GenBank/DDBJ whole genome shotgun (WGS) entry which is preliminary data.</text>
</comment>
<dbReference type="InterPro" id="IPR023210">
    <property type="entry name" value="NADP_OxRdtase_dom"/>
</dbReference>